<dbReference type="InterPro" id="IPR001986">
    <property type="entry name" value="Enolpyruvate_Tfrase_dom"/>
</dbReference>
<feature type="non-terminal residue" evidence="3">
    <location>
        <position position="1"/>
    </location>
</feature>
<sequence length="82" mass="8962">LCSQLADHGVSLQLPENGDSLPLHISGKLRGGDFFFSGDISSQYITGLLFALPLLEEDSRILLTSPLQSKGYVEMTLQLLKQ</sequence>
<dbReference type="InterPro" id="IPR036968">
    <property type="entry name" value="Enolpyruvate_Tfrase_sf"/>
</dbReference>
<feature type="domain" description="Enolpyruvate transferase" evidence="2">
    <location>
        <begin position="3"/>
        <end position="82"/>
    </location>
</feature>
<dbReference type="GO" id="GO:0009423">
    <property type="term" value="P:chorismate biosynthetic process"/>
    <property type="evidence" value="ECO:0007669"/>
    <property type="project" value="TreeGrafter"/>
</dbReference>
<gene>
    <name evidence="3" type="ORF">EVA_22459</name>
</gene>
<organism evidence="3">
    <name type="scientific">gut metagenome</name>
    <dbReference type="NCBI Taxonomy" id="749906"/>
    <lineage>
        <taxon>unclassified sequences</taxon>
        <taxon>metagenomes</taxon>
        <taxon>organismal metagenomes</taxon>
    </lineage>
</organism>
<dbReference type="Pfam" id="PF00275">
    <property type="entry name" value="EPSP_synthase"/>
    <property type="match status" value="1"/>
</dbReference>
<keyword evidence="1 3" id="KW-0808">Transferase</keyword>
<name>J9FPW7_9ZZZZ</name>
<dbReference type="InterPro" id="IPR013792">
    <property type="entry name" value="RNA3'P_cycl/enolpyr_Trfase_a/b"/>
</dbReference>
<dbReference type="SUPFAM" id="SSF55205">
    <property type="entry name" value="EPT/RTPC-like"/>
    <property type="match status" value="1"/>
</dbReference>
<dbReference type="PANTHER" id="PTHR21090:SF5">
    <property type="entry name" value="PENTAFUNCTIONAL AROM POLYPEPTIDE"/>
    <property type="match status" value="1"/>
</dbReference>
<dbReference type="GO" id="GO:0003866">
    <property type="term" value="F:3-phosphoshikimate 1-carboxyvinyltransferase activity"/>
    <property type="evidence" value="ECO:0007669"/>
    <property type="project" value="TreeGrafter"/>
</dbReference>
<dbReference type="PANTHER" id="PTHR21090">
    <property type="entry name" value="AROM/DEHYDROQUINATE SYNTHASE"/>
    <property type="match status" value="1"/>
</dbReference>
<evidence type="ECO:0000259" key="2">
    <source>
        <dbReference type="Pfam" id="PF00275"/>
    </source>
</evidence>
<dbReference type="EMBL" id="AMCI01009478">
    <property type="protein sequence ID" value="EJW89434.1"/>
    <property type="molecule type" value="Genomic_DNA"/>
</dbReference>
<proteinExistence type="predicted"/>
<dbReference type="Gene3D" id="3.65.10.10">
    <property type="entry name" value="Enolpyruvate transferase domain"/>
    <property type="match status" value="1"/>
</dbReference>
<evidence type="ECO:0000313" key="3">
    <source>
        <dbReference type="EMBL" id="EJW89434.1"/>
    </source>
</evidence>
<comment type="caution">
    <text evidence="3">The sequence shown here is derived from an EMBL/GenBank/DDBJ whole genome shotgun (WGS) entry which is preliminary data.</text>
</comment>
<feature type="non-terminal residue" evidence="3">
    <location>
        <position position="82"/>
    </location>
</feature>
<reference evidence="3" key="1">
    <citation type="journal article" date="2012" name="PLoS ONE">
        <title>Gene sets for utilization of primary and secondary nutrition supplies in the distal gut of endangered iberian lynx.</title>
        <authorList>
            <person name="Alcaide M."/>
            <person name="Messina E."/>
            <person name="Richter M."/>
            <person name="Bargiela R."/>
            <person name="Peplies J."/>
            <person name="Huws S.A."/>
            <person name="Newbold C.J."/>
            <person name="Golyshin P.N."/>
            <person name="Simon M.A."/>
            <person name="Lopez G."/>
            <person name="Yakimov M.M."/>
            <person name="Ferrer M."/>
        </authorList>
    </citation>
    <scope>NUCLEOTIDE SEQUENCE</scope>
</reference>
<dbReference type="AlphaFoldDB" id="J9FPW7"/>
<accession>J9FPW7</accession>
<protein>
    <submittedName>
        <fullName evidence="3">3-phosphoshikimate 1-carboxyvinyltransferase</fullName>
    </submittedName>
</protein>
<evidence type="ECO:0000256" key="1">
    <source>
        <dbReference type="ARBA" id="ARBA00022679"/>
    </source>
</evidence>